<gene>
    <name evidence="3" type="ORF">TPSD3_11435</name>
</gene>
<evidence type="ECO:0000256" key="2">
    <source>
        <dbReference type="HAMAP-Rule" id="MF_00048"/>
    </source>
</evidence>
<protein>
    <recommendedName>
        <fullName evidence="2">UPF0102 protein TPSD3_11435</fullName>
    </recommendedName>
</protein>
<evidence type="ECO:0000313" key="3">
    <source>
        <dbReference type="EMBL" id="OUD13364.1"/>
    </source>
</evidence>
<dbReference type="InterPro" id="IPR011856">
    <property type="entry name" value="tRNA_endonuc-like_dom_sf"/>
</dbReference>
<comment type="similarity">
    <text evidence="1 2">Belongs to the UPF0102 family.</text>
</comment>
<dbReference type="AlphaFoldDB" id="A0A251X7J7"/>
<evidence type="ECO:0000256" key="1">
    <source>
        <dbReference type="ARBA" id="ARBA00006738"/>
    </source>
</evidence>
<dbReference type="GO" id="GO:0003676">
    <property type="term" value="F:nucleic acid binding"/>
    <property type="evidence" value="ECO:0007669"/>
    <property type="project" value="InterPro"/>
</dbReference>
<dbReference type="OrthoDB" id="9794876at2"/>
<dbReference type="CDD" id="cd20736">
    <property type="entry name" value="PoNe_Nuclease"/>
    <property type="match status" value="1"/>
</dbReference>
<dbReference type="PANTHER" id="PTHR34039">
    <property type="entry name" value="UPF0102 PROTEIN YRAN"/>
    <property type="match status" value="1"/>
</dbReference>
<reference evidence="3 4" key="1">
    <citation type="submission" date="2016-12" db="EMBL/GenBank/DDBJ databases">
        <title>Thioflexothrix psekupsii D3 genome sequencing and assembly.</title>
        <authorList>
            <person name="Fomenkov A."/>
            <person name="Vincze T."/>
            <person name="Grabovich M."/>
            <person name="Anton B.P."/>
            <person name="Dubinina G."/>
            <person name="Orlova M."/>
            <person name="Belousova E."/>
            <person name="Roberts R.J."/>
        </authorList>
    </citation>
    <scope>NUCLEOTIDE SEQUENCE [LARGE SCALE GENOMIC DNA]</scope>
    <source>
        <strain evidence="3">D3</strain>
    </source>
</reference>
<name>A0A251X7J7_9GAMM</name>
<dbReference type="HAMAP" id="MF_00048">
    <property type="entry name" value="UPF0102"/>
    <property type="match status" value="1"/>
</dbReference>
<dbReference type="EMBL" id="MSLT01000018">
    <property type="protein sequence ID" value="OUD13364.1"/>
    <property type="molecule type" value="Genomic_DNA"/>
</dbReference>
<evidence type="ECO:0000313" key="4">
    <source>
        <dbReference type="Proteomes" id="UP000194798"/>
    </source>
</evidence>
<dbReference type="Proteomes" id="UP000194798">
    <property type="component" value="Unassembled WGS sequence"/>
</dbReference>
<proteinExistence type="inferred from homology"/>
<dbReference type="SUPFAM" id="SSF52980">
    <property type="entry name" value="Restriction endonuclease-like"/>
    <property type="match status" value="1"/>
</dbReference>
<comment type="caution">
    <text evidence="3">The sequence shown here is derived from an EMBL/GenBank/DDBJ whole genome shotgun (WGS) entry which is preliminary data.</text>
</comment>
<dbReference type="Gene3D" id="3.40.1350.10">
    <property type="match status" value="1"/>
</dbReference>
<dbReference type="NCBIfam" id="TIGR00252">
    <property type="entry name" value="YraN family protein"/>
    <property type="match status" value="1"/>
</dbReference>
<dbReference type="PANTHER" id="PTHR34039:SF1">
    <property type="entry name" value="UPF0102 PROTEIN YRAN"/>
    <property type="match status" value="1"/>
</dbReference>
<keyword evidence="4" id="KW-1185">Reference proteome</keyword>
<accession>A0A251X7J7</accession>
<dbReference type="InterPro" id="IPR003509">
    <property type="entry name" value="UPF0102_YraN-like"/>
</dbReference>
<dbReference type="InterPro" id="IPR011335">
    <property type="entry name" value="Restrct_endonuc-II-like"/>
</dbReference>
<sequence>MPSSASQQQLGRWAEDTARRHLCAQGLTWLCSNYRCRFGEIDLIMQQGEVIVLVEVRYRKNTHYGGAAVSIDARKQQRLLHTASHYLQHHPELADCTCRFDAVLLEGDLHSPQLDWVIDAFQAS</sequence>
<organism evidence="3 4">
    <name type="scientific">Thioflexithrix psekupsensis</name>
    <dbReference type="NCBI Taxonomy" id="1570016"/>
    <lineage>
        <taxon>Bacteria</taxon>
        <taxon>Pseudomonadati</taxon>
        <taxon>Pseudomonadota</taxon>
        <taxon>Gammaproteobacteria</taxon>
        <taxon>Thiotrichales</taxon>
        <taxon>Thioflexithrix</taxon>
    </lineage>
</organism>
<dbReference type="NCBIfam" id="NF009150">
    <property type="entry name" value="PRK12497.1-3"/>
    <property type="match status" value="1"/>
</dbReference>
<dbReference type="Pfam" id="PF02021">
    <property type="entry name" value="UPF0102"/>
    <property type="match status" value="1"/>
</dbReference>